<evidence type="ECO:0000256" key="1">
    <source>
        <dbReference type="SAM" id="MobiDB-lite"/>
    </source>
</evidence>
<dbReference type="RefSeq" id="XP_046043070.1">
    <property type="nucleotide sequence ID" value="XM_046190784.1"/>
</dbReference>
<dbReference type="Proteomes" id="UP000720189">
    <property type="component" value="Unassembled WGS sequence"/>
</dbReference>
<dbReference type="AlphaFoldDB" id="A0A9P9G1U9"/>
<evidence type="ECO:0000313" key="2">
    <source>
        <dbReference type="EMBL" id="KAH7230432.1"/>
    </source>
</evidence>
<gene>
    <name evidence="2" type="ORF">BKA55DRAFT_545137</name>
</gene>
<dbReference type="EMBL" id="JAGMUX010000022">
    <property type="protein sequence ID" value="KAH7230432.1"/>
    <property type="molecule type" value="Genomic_DNA"/>
</dbReference>
<organism evidence="2 3">
    <name type="scientific">Fusarium redolens</name>
    <dbReference type="NCBI Taxonomy" id="48865"/>
    <lineage>
        <taxon>Eukaryota</taxon>
        <taxon>Fungi</taxon>
        <taxon>Dikarya</taxon>
        <taxon>Ascomycota</taxon>
        <taxon>Pezizomycotina</taxon>
        <taxon>Sordariomycetes</taxon>
        <taxon>Hypocreomycetidae</taxon>
        <taxon>Hypocreales</taxon>
        <taxon>Nectriaceae</taxon>
        <taxon>Fusarium</taxon>
        <taxon>Fusarium redolens species complex</taxon>
    </lineage>
</organism>
<protein>
    <submittedName>
        <fullName evidence="2">Uncharacterized protein</fullName>
    </submittedName>
</protein>
<dbReference type="GeneID" id="70220738"/>
<sequence length="103" mass="11313">MNGTQSPDAQKASNANTNGGNSNNSSLAAKKRKKDLKPIITMEGTNQPAGCCCGYETRSTTSMCLVMRETDTVFRKDQAPFHSYRQNGHSTNMARHCITIQKQ</sequence>
<reference evidence="2" key="1">
    <citation type="journal article" date="2021" name="Nat. Commun.">
        <title>Genetic determinants of endophytism in the Arabidopsis root mycobiome.</title>
        <authorList>
            <person name="Mesny F."/>
            <person name="Miyauchi S."/>
            <person name="Thiergart T."/>
            <person name="Pickel B."/>
            <person name="Atanasova L."/>
            <person name="Karlsson M."/>
            <person name="Huettel B."/>
            <person name="Barry K.W."/>
            <person name="Haridas S."/>
            <person name="Chen C."/>
            <person name="Bauer D."/>
            <person name="Andreopoulos W."/>
            <person name="Pangilinan J."/>
            <person name="LaButti K."/>
            <person name="Riley R."/>
            <person name="Lipzen A."/>
            <person name="Clum A."/>
            <person name="Drula E."/>
            <person name="Henrissat B."/>
            <person name="Kohler A."/>
            <person name="Grigoriev I.V."/>
            <person name="Martin F.M."/>
            <person name="Hacquard S."/>
        </authorList>
    </citation>
    <scope>NUCLEOTIDE SEQUENCE</scope>
    <source>
        <strain evidence="2">MPI-CAGE-AT-0023</strain>
    </source>
</reference>
<name>A0A9P9G1U9_FUSRE</name>
<accession>A0A9P9G1U9</accession>
<feature type="region of interest" description="Disordered" evidence="1">
    <location>
        <begin position="1"/>
        <end position="35"/>
    </location>
</feature>
<dbReference type="OrthoDB" id="4778315at2759"/>
<proteinExistence type="predicted"/>
<feature type="compositionally biased region" description="Low complexity" evidence="1">
    <location>
        <begin position="11"/>
        <end position="28"/>
    </location>
</feature>
<keyword evidence="3" id="KW-1185">Reference proteome</keyword>
<evidence type="ECO:0000313" key="3">
    <source>
        <dbReference type="Proteomes" id="UP000720189"/>
    </source>
</evidence>
<comment type="caution">
    <text evidence="2">The sequence shown here is derived from an EMBL/GenBank/DDBJ whole genome shotgun (WGS) entry which is preliminary data.</text>
</comment>